<dbReference type="Pfam" id="PF01547">
    <property type="entry name" value="SBP_bac_1"/>
    <property type="match status" value="1"/>
</dbReference>
<dbReference type="KEGG" id="cbei:LF65_05980"/>
<keyword evidence="7" id="KW-0449">Lipoprotein</keyword>
<organism evidence="9 10">
    <name type="scientific">Clostridium beijerinckii</name>
    <name type="common">Clostridium MP</name>
    <dbReference type="NCBI Taxonomy" id="1520"/>
    <lineage>
        <taxon>Bacteria</taxon>
        <taxon>Bacillati</taxon>
        <taxon>Bacillota</taxon>
        <taxon>Clostridia</taxon>
        <taxon>Eubacteriales</taxon>
        <taxon>Clostridiaceae</taxon>
        <taxon>Clostridium</taxon>
    </lineage>
</organism>
<evidence type="ECO:0000256" key="4">
    <source>
        <dbReference type="ARBA" id="ARBA00022729"/>
    </source>
</evidence>
<keyword evidence="6" id="KW-0564">Palmitate</keyword>
<dbReference type="GO" id="GO:0055085">
    <property type="term" value="P:transmembrane transport"/>
    <property type="evidence" value="ECO:0007669"/>
    <property type="project" value="InterPro"/>
</dbReference>
<evidence type="ECO:0000256" key="5">
    <source>
        <dbReference type="ARBA" id="ARBA00023136"/>
    </source>
</evidence>
<evidence type="ECO:0000256" key="6">
    <source>
        <dbReference type="ARBA" id="ARBA00023139"/>
    </source>
</evidence>
<dbReference type="STRING" id="1520.LF65_05980"/>
<dbReference type="EMBL" id="CP010086">
    <property type="protein sequence ID" value="AMK50359.1"/>
    <property type="molecule type" value="Genomic_DNA"/>
</dbReference>
<dbReference type="PROSITE" id="PS01037">
    <property type="entry name" value="SBP_BACTERIAL_1"/>
    <property type="match status" value="1"/>
</dbReference>
<evidence type="ECO:0000256" key="1">
    <source>
        <dbReference type="ARBA" id="ARBA00008520"/>
    </source>
</evidence>
<dbReference type="PANTHER" id="PTHR43649:SF33">
    <property type="entry name" value="POLYGALACTURONAN_RHAMNOGALACTURONAN-BINDING PROTEIN YTCQ"/>
    <property type="match status" value="1"/>
</dbReference>
<evidence type="ECO:0000256" key="2">
    <source>
        <dbReference type="ARBA" id="ARBA00022448"/>
    </source>
</evidence>
<evidence type="ECO:0000256" key="7">
    <source>
        <dbReference type="ARBA" id="ARBA00023288"/>
    </source>
</evidence>
<dbReference type="Proteomes" id="UP000031866">
    <property type="component" value="Chromosome"/>
</dbReference>
<comment type="similarity">
    <text evidence="1">Belongs to the bacterial solute-binding protein 1 family.</text>
</comment>
<keyword evidence="4 8" id="KW-0732">Signal</keyword>
<dbReference type="RefSeq" id="WP_061114811.1">
    <property type="nucleotide sequence ID" value="NZ_CP010086.2"/>
</dbReference>
<proteinExistence type="inferred from homology"/>
<feature type="chain" id="PRO_5007302049" evidence="8">
    <location>
        <begin position="30"/>
        <end position="430"/>
    </location>
</feature>
<keyword evidence="5" id="KW-0472">Membrane</keyword>
<evidence type="ECO:0000313" key="9">
    <source>
        <dbReference type="EMBL" id="AMK50359.1"/>
    </source>
</evidence>
<accession>A0A140DM92</accession>
<dbReference type="InterPro" id="IPR006059">
    <property type="entry name" value="SBP"/>
</dbReference>
<dbReference type="AlphaFoldDB" id="A0A140DM92"/>
<dbReference type="InterPro" id="IPR006061">
    <property type="entry name" value="SBP_1_CS"/>
</dbReference>
<evidence type="ECO:0000256" key="8">
    <source>
        <dbReference type="SAM" id="SignalP"/>
    </source>
</evidence>
<sequence>MRKKVLAALLASTMVIGSLSGCGSSSSQASSDSKTSTGNSEAIRFVNTKIEIDKPLKEFAKKYQEKTGQEVDIESLGGGVDVNGQLKNYLAAGNMPDIYAFGPDSYVSFKDYLTDLSDQEWIKDTDFAFKGDDGKVYGFPFAIEGIGLVYNADILKKAGIDPKTLTNINAYKEAFKKIDGMKDQLGIQAVASVAAESGQMYWSTGNHIMGAYLSEGLDRKDKKYIDMLNKGQLDDERFGEFADYVKLLFDYADKTVLISGTYDDQLALWAKGKTAFITQGNWIDPSLATYDVKFDCGIAPPAFTTKDTPGILADAPAYWGIYKDSKKIDACKEFLKAFVSTEEGQKCLIKDSGMVSPFKTSTIEPDLPLAKSESNYIKNNQTYAWDWTHMKDGIAMNSTGPVFELYAKGQLDKDGFTKAMKKAVSDYMAK</sequence>
<keyword evidence="2" id="KW-0813">Transport</keyword>
<dbReference type="PANTHER" id="PTHR43649">
    <property type="entry name" value="ARABINOSE-BINDING PROTEIN-RELATED"/>
    <property type="match status" value="1"/>
</dbReference>
<evidence type="ECO:0000256" key="3">
    <source>
        <dbReference type="ARBA" id="ARBA00022475"/>
    </source>
</evidence>
<dbReference type="SUPFAM" id="SSF53850">
    <property type="entry name" value="Periplasmic binding protein-like II"/>
    <property type="match status" value="1"/>
</dbReference>
<gene>
    <name evidence="9" type="ORF">LF65_05980</name>
</gene>
<keyword evidence="3" id="KW-1003">Cell membrane</keyword>
<name>A0A140DM92_CLOBE</name>
<evidence type="ECO:0000313" key="10">
    <source>
        <dbReference type="Proteomes" id="UP000031866"/>
    </source>
</evidence>
<dbReference type="OrthoDB" id="9763054at2"/>
<dbReference type="InterPro" id="IPR050490">
    <property type="entry name" value="Bact_solute-bd_prot1"/>
</dbReference>
<feature type="signal peptide" evidence="8">
    <location>
        <begin position="1"/>
        <end position="29"/>
    </location>
</feature>
<dbReference type="PROSITE" id="PS51257">
    <property type="entry name" value="PROKAR_LIPOPROTEIN"/>
    <property type="match status" value="1"/>
</dbReference>
<reference evidence="10" key="1">
    <citation type="submission" date="2014-12" db="EMBL/GenBank/DDBJ databases">
        <title>Genome sequence of Clostridium beijerinckii strain 59B.</title>
        <authorList>
            <person name="Little G.T."/>
            <person name="Minton N.P."/>
        </authorList>
    </citation>
    <scope>NUCLEOTIDE SEQUENCE [LARGE SCALE GENOMIC DNA]</scope>
    <source>
        <strain evidence="10">59B</strain>
    </source>
</reference>
<protein>
    <submittedName>
        <fullName evidence="9">ABC transporter substrate-binding protein</fullName>
    </submittedName>
</protein>
<dbReference type="Gene3D" id="3.40.190.10">
    <property type="entry name" value="Periplasmic binding protein-like II"/>
    <property type="match status" value="2"/>
</dbReference>